<dbReference type="SUPFAM" id="SSF56281">
    <property type="entry name" value="Metallo-hydrolase/oxidoreductase"/>
    <property type="match status" value="1"/>
</dbReference>
<organism evidence="3 4">
    <name type="scientific">Ideonella paludis</name>
    <dbReference type="NCBI Taxonomy" id="1233411"/>
    <lineage>
        <taxon>Bacteria</taxon>
        <taxon>Pseudomonadati</taxon>
        <taxon>Pseudomonadota</taxon>
        <taxon>Betaproteobacteria</taxon>
        <taxon>Burkholderiales</taxon>
        <taxon>Sphaerotilaceae</taxon>
        <taxon>Ideonella</taxon>
    </lineage>
</organism>
<name>A0ABS5DYG3_9BURK</name>
<dbReference type="Gene3D" id="3.60.15.10">
    <property type="entry name" value="Ribonuclease Z/Hydroxyacylglutathione hydrolase-like"/>
    <property type="match status" value="1"/>
</dbReference>
<dbReference type="Proteomes" id="UP000672097">
    <property type="component" value="Unassembled WGS sequence"/>
</dbReference>
<evidence type="ECO:0000313" key="3">
    <source>
        <dbReference type="EMBL" id="MBQ0936193.1"/>
    </source>
</evidence>
<dbReference type="InterPro" id="IPR001279">
    <property type="entry name" value="Metallo-B-lactamas"/>
</dbReference>
<proteinExistence type="predicted"/>
<evidence type="ECO:0000313" key="4">
    <source>
        <dbReference type="Proteomes" id="UP000672097"/>
    </source>
</evidence>
<dbReference type="InterPro" id="IPR036866">
    <property type="entry name" value="RibonucZ/Hydroxyglut_hydro"/>
</dbReference>
<dbReference type="Pfam" id="PF12706">
    <property type="entry name" value="Lactamase_B_2"/>
    <property type="match status" value="1"/>
</dbReference>
<dbReference type="EMBL" id="JAGQDG010000004">
    <property type="protein sequence ID" value="MBQ0936193.1"/>
    <property type="molecule type" value="Genomic_DNA"/>
</dbReference>
<sequence length="358" mass="39495">MALKFNQWRWALLVLALAGGGLWAAAQPADNAAYNPAKSHHTPTGFQNRYGGNEMKSQWEVIKWQATRSNPPLPDPPLPTATPDFNAPGPSTTWLGHSTMLVQMGGLRFITDPQFSERASPVQWAGPRRVAPLPVDVAALPKLDVVLISHNHYDHLDVASVQALAAQAGGAPLFIVPLGVKAWFEDQGIQNVVELDWWDRHRVGAVEFVLTPAQHWSSRTPFDRRATLWGGFAALAPDFHLIYTGDTAYSPDFADIRAHFKPEQAQGGFDLALVPIGCYEPRWFMKNQHINPAEAAQIHLDLGAKQSVGVHWGTFEGLCDEPLDQAPKDLAQARQAFGVPDNAFTTLRLGETRTWPTR</sequence>
<dbReference type="PANTHER" id="PTHR15032">
    <property type="entry name" value="N-ACYL-PHOSPHATIDYLETHANOLAMINE-HYDROLYZING PHOSPHOLIPASE D"/>
    <property type="match status" value="1"/>
</dbReference>
<comment type="caution">
    <text evidence="3">The sequence shown here is derived from an EMBL/GenBank/DDBJ whole genome shotgun (WGS) entry which is preliminary data.</text>
</comment>
<dbReference type="RefSeq" id="WP_210809499.1">
    <property type="nucleotide sequence ID" value="NZ_JAGQDG010000004.1"/>
</dbReference>
<feature type="chain" id="PRO_5046425517" evidence="1">
    <location>
        <begin position="25"/>
        <end position="358"/>
    </location>
</feature>
<keyword evidence="1" id="KW-0732">Signal</keyword>
<feature type="signal peptide" evidence="1">
    <location>
        <begin position="1"/>
        <end position="24"/>
    </location>
</feature>
<evidence type="ECO:0000256" key="1">
    <source>
        <dbReference type="SAM" id="SignalP"/>
    </source>
</evidence>
<accession>A0ABS5DYG3</accession>
<reference evidence="3 4" key="1">
    <citation type="submission" date="2021-04" db="EMBL/GenBank/DDBJ databases">
        <title>The genome sequence of type strain Ideonella paludis KCTC 32238.</title>
        <authorList>
            <person name="Liu Y."/>
        </authorList>
    </citation>
    <scope>NUCLEOTIDE SEQUENCE [LARGE SCALE GENOMIC DNA]</scope>
    <source>
        <strain evidence="3 4">KCTC 32238</strain>
    </source>
</reference>
<feature type="domain" description="Metallo-beta-lactamase" evidence="2">
    <location>
        <begin position="108"/>
        <end position="312"/>
    </location>
</feature>
<evidence type="ECO:0000259" key="2">
    <source>
        <dbReference type="Pfam" id="PF12706"/>
    </source>
</evidence>
<protein>
    <submittedName>
        <fullName evidence="3">MBL fold metallo-hydrolase</fullName>
    </submittedName>
</protein>
<dbReference type="PANTHER" id="PTHR15032:SF4">
    <property type="entry name" value="N-ACYL-PHOSPHATIDYLETHANOLAMINE-HYDROLYZING PHOSPHOLIPASE D"/>
    <property type="match status" value="1"/>
</dbReference>
<keyword evidence="4" id="KW-1185">Reference proteome</keyword>
<gene>
    <name evidence="3" type="ORF">KAK11_12710</name>
</gene>